<dbReference type="SUPFAM" id="SSF143113">
    <property type="entry name" value="NAP-like"/>
    <property type="match status" value="1"/>
</dbReference>
<dbReference type="InterPro" id="IPR002164">
    <property type="entry name" value="NAP_family"/>
</dbReference>
<evidence type="ECO:0000256" key="1">
    <source>
        <dbReference type="ARBA" id="ARBA00009947"/>
    </source>
</evidence>
<proteinExistence type="inferred from homology"/>
<accession>A0A507CAJ4</accession>
<dbReference type="FunFam" id="1.20.5.1500:FF:000001">
    <property type="entry name" value="Nucleosome assembly protein 1-like 1"/>
    <property type="match status" value="1"/>
</dbReference>
<feature type="compositionally biased region" description="Basic residues" evidence="3">
    <location>
        <begin position="361"/>
        <end position="370"/>
    </location>
</feature>
<protein>
    <recommendedName>
        <fullName evidence="6">Nucleosome assembly protein</fullName>
    </recommendedName>
</protein>
<dbReference type="EMBL" id="QEAO01000005">
    <property type="protein sequence ID" value="TPX36368.1"/>
    <property type="molecule type" value="Genomic_DNA"/>
</dbReference>
<dbReference type="InterPro" id="IPR037231">
    <property type="entry name" value="NAP-like_sf"/>
</dbReference>
<dbReference type="GO" id="GO:0005634">
    <property type="term" value="C:nucleus"/>
    <property type="evidence" value="ECO:0007669"/>
    <property type="project" value="InterPro"/>
</dbReference>
<feature type="compositionally biased region" description="Basic and acidic residues" evidence="3">
    <location>
        <begin position="119"/>
        <end position="131"/>
    </location>
</feature>
<feature type="compositionally biased region" description="Acidic residues" evidence="3">
    <location>
        <begin position="320"/>
        <end position="354"/>
    </location>
</feature>
<reference evidence="4 5" key="1">
    <citation type="journal article" date="2019" name="Sci. Rep.">
        <title>Comparative genomics of chytrid fungi reveal insights into the obligate biotrophic and pathogenic lifestyle of Synchytrium endobioticum.</title>
        <authorList>
            <person name="van de Vossenberg B.T.L.H."/>
            <person name="Warris S."/>
            <person name="Nguyen H.D.T."/>
            <person name="van Gent-Pelzer M.P.E."/>
            <person name="Joly D.L."/>
            <person name="van de Geest H.C."/>
            <person name="Bonants P.J.M."/>
            <person name="Smith D.S."/>
            <person name="Levesque C.A."/>
            <person name="van der Lee T.A.J."/>
        </authorList>
    </citation>
    <scope>NUCLEOTIDE SEQUENCE [LARGE SCALE GENOMIC DNA]</scope>
    <source>
        <strain evidence="4 5">JEL517</strain>
    </source>
</reference>
<dbReference type="Pfam" id="PF00956">
    <property type="entry name" value="NAP"/>
    <property type="match status" value="1"/>
</dbReference>
<evidence type="ECO:0000256" key="3">
    <source>
        <dbReference type="SAM" id="MobiDB-lite"/>
    </source>
</evidence>
<comment type="caution">
    <text evidence="4">The sequence shown here is derived from an EMBL/GenBank/DDBJ whole genome shotgun (WGS) entry which is preliminary data.</text>
</comment>
<evidence type="ECO:0008006" key="6">
    <source>
        <dbReference type="Google" id="ProtNLM"/>
    </source>
</evidence>
<sequence length="370" mass="42366">MADAQPNLPIFQSAAVLQAIQAQLGNLIGKSSGYVESMPVEVQRRIKALENLNDKHSEIEARFRKEVLELEKKYAKLHEPLYEKRATIVTGDYEPNEEEATREDEDDENDEDEDDEEDKEAKAAAKAETEAKGPVKGIPEFWLTAFKNNQEVDSLIVGEKDDDALKYLVNVKNIYLEDNPGFRLEFVFSENPYFTDTTLTKTYFLALSPDPSDSEVVYDHAEGSEIHWKEGKDLTVKTEIKKQRNKNTNKTRTVKRTVPTDTFFNFFKPPQAPEDAEEMDEEDLRELGPRIEADYEVGETIKEQIITRAIDWFTGKALEYDGEDDEDFDDEEGGFDDQDDDEDDDEDDDDEDDAPPAKMGKSNKMKSFKH</sequence>
<dbReference type="PANTHER" id="PTHR11875">
    <property type="entry name" value="TESTIS-SPECIFIC Y-ENCODED PROTEIN"/>
    <property type="match status" value="1"/>
</dbReference>
<dbReference type="GeneID" id="42002776"/>
<dbReference type="Gene3D" id="1.20.5.1500">
    <property type="match status" value="1"/>
</dbReference>
<name>A0A507CAJ4_9FUNG</name>
<dbReference type="OrthoDB" id="27325at2759"/>
<feature type="region of interest" description="Disordered" evidence="3">
    <location>
        <begin position="264"/>
        <end position="283"/>
    </location>
</feature>
<feature type="compositionally biased region" description="Acidic residues" evidence="3">
    <location>
        <begin position="94"/>
        <end position="118"/>
    </location>
</feature>
<feature type="region of interest" description="Disordered" evidence="3">
    <location>
        <begin position="318"/>
        <end position="370"/>
    </location>
</feature>
<comment type="similarity">
    <text evidence="1 2">Belongs to the nucleosome assembly protein (NAP) family.</text>
</comment>
<feature type="compositionally biased region" description="Acidic residues" evidence="3">
    <location>
        <begin position="274"/>
        <end position="283"/>
    </location>
</feature>
<evidence type="ECO:0000313" key="4">
    <source>
        <dbReference type="EMBL" id="TPX36368.1"/>
    </source>
</evidence>
<dbReference type="AlphaFoldDB" id="A0A507CAJ4"/>
<dbReference type="GO" id="GO:0006334">
    <property type="term" value="P:nucleosome assembly"/>
    <property type="evidence" value="ECO:0007669"/>
    <property type="project" value="InterPro"/>
</dbReference>
<organism evidence="4 5">
    <name type="scientific">Synchytrium microbalum</name>
    <dbReference type="NCBI Taxonomy" id="1806994"/>
    <lineage>
        <taxon>Eukaryota</taxon>
        <taxon>Fungi</taxon>
        <taxon>Fungi incertae sedis</taxon>
        <taxon>Chytridiomycota</taxon>
        <taxon>Chytridiomycota incertae sedis</taxon>
        <taxon>Chytridiomycetes</taxon>
        <taxon>Synchytriales</taxon>
        <taxon>Synchytriaceae</taxon>
        <taxon>Synchytrium</taxon>
    </lineage>
</organism>
<dbReference type="Proteomes" id="UP000319731">
    <property type="component" value="Unassembled WGS sequence"/>
</dbReference>
<keyword evidence="5" id="KW-1185">Reference proteome</keyword>
<evidence type="ECO:0000256" key="2">
    <source>
        <dbReference type="RuleBase" id="RU003876"/>
    </source>
</evidence>
<evidence type="ECO:0000313" key="5">
    <source>
        <dbReference type="Proteomes" id="UP000319731"/>
    </source>
</evidence>
<dbReference type="STRING" id="1806994.A0A507CAJ4"/>
<feature type="region of interest" description="Disordered" evidence="3">
    <location>
        <begin position="86"/>
        <end position="131"/>
    </location>
</feature>
<dbReference type="RefSeq" id="XP_031026681.1">
    <property type="nucleotide sequence ID" value="XM_031167479.1"/>
</dbReference>
<dbReference type="Gene3D" id="3.30.1120.90">
    <property type="entry name" value="Nucleosome assembly protein"/>
    <property type="match status" value="1"/>
</dbReference>
<gene>
    <name evidence="4" type="ORF">SmJEL517_g01551</name>
</gene>